<gene>
    <name evidence="2" type="ORF">A0H81_08301</name>
</gene>
<feature type="compositionally biased region" description="Basic residues" evidence="1">
    <location>
        <begin position="314"/>
        <end position="334"/>
    </location>
</feature>
<dbReference type="STRING" id="5627.A0A1C7M4P9"/>
<keyword evidence="3" id="KW-1185">Reference proteome</keyword>
<feature type="region of interest" description="Disordered" evidence="1">
    <location>
        <begin position="188"/>
        <end position="210"/>
    </location>
</feature>
<reference evidence="2 3" key="1">
    <citation type="submission" date="2016-03" db="EMBL/GenBank/DDBJ databases">
        <title>Whole genome sequencing of Grifola frondosa 9006-11.</title>
        <authorList>
            <person name="Min B."/>
            <person name="Park H."/>
            <person name="Kim J.-G."/>
            <person name="Cho H."/>
            <person name="Oh Y.-L."/>
            <person name="Kong W.-S."/>
            <person name="Choi I.-G."/>
        </authorList>
    </citation>
    <scope>NUCLEOTIDE SEQUENCE [LARGE SCALE GENOMIC DNA]</scope>
    <source>
        <strain evidence="2 3">9006-11</strain>
    </source>
</reference>
<feature type="region of interest" description="Disordered" evidence="1">
    <location>
        <begin position="249"/>
        <end position="268"/>
    </location>
</feature>
<name>A0A1C7M4P9_GRIFR</name>
<comment type="caution">
    <text evidence="2">The sequence shown here is derived from an EMBL/GenBank/DDBJ whole genome shotgun (WGS) entry which is preliminary data.</text>
</comment>
<feature type="region of interest" description="Disordered" evidence="1">
    <location>
        <begin position="274"/>
        <end position="350"/>
    </location>
</feature>
<organism evidence="2 3">
    <name type="scientific">Grifola frondosa</name>
    <name type="common">Maitake</name>
    <name type="synonym">Polyporus frondosus</name>
    <dbReference type="NCBI Taxonomy" id="5627"/>
    <lineage>
        <taxon>Eukaryota</taxon>
        <taxon>Fungi</taxon>
        <taxon>Dikarya</taxon>
        <taxon>Basidiomycota</taxon>
        <taxon>Agaricomycotina</taxon>
        <taxon>Agaricomycetes</taxon>
        <taxon>Polyporales</taxon>
        <taxon>Grifolaceae</taxon>
        <taxon>Grifola</taxon>
    </lineage>
</organism>
<feature type="region of interest" description="Disordered" evidence="1">
    <location>
        <begin position="57"/>
        <end position="175"/>
    </location>
</feature>
<sequence>MVESEPSQIVLNSPNLRKHVSSKVDKDSLLQAYVLAQKANLSIYAAEGRTASASWDTQHATQTASAQTVHRPTFGFDSPILRPRVPNSRTKDKSNAREAMVTEKSTGGDRVTTDTIEHKQAAKRSKQTPAAEKTQSTLVVGKGKIQISKRNQVRGTARKESSKKRQHVQDEDEERIGARTKRAIVEPRAADDRNEEGSLSVGKNKGKKSKGLTMPAGLALMHGFSATNIGKERLTLKRDPTIGVFNKGKASAKTSVNKSGTKKKLRSNMFSEEFFLNSSRRPPKDDPTSASGSSSESDSDTSPDAESSSDHSKLKNARKALGKAPRKNKPKTTSHNHDAATFDSQDEHGGVSSDAIELLNHKRRKIQRTESVVWDIELDGASLVSGSRSSRKTHLDRNGSVVLDTRGNKWVIASPDNRNTSANTNTEAARLIGSYKSSSPSLCPSQSASQVAVHDTPGDAAHLTNAHEDLPEAIPDEMQDISLALPSTMVAPADIPTSCSPAPLQNVQRTTSSDVWESYLALSPISPVRSIAPLEYDIGALNADGIHAPYFYEPSGTHGPLTTYFDRAELVYEDVETTLSYVPLESPSLVGGDTMDISFREFPEGPRPYLHEHVAYDALQSLEPFNDDADLTWAATDEISGVVHDDADNNDQSTWQSCGELDASDIQPLWSGCHSSSGDTIEYCDLEARPDSPSDFLMHDHGSDADQSISNGSSNVIPQRFSQGRALLIGLPDCDSGPTITNVVSDLQIGSSSTPVAQLVKAEYVAVAQAKPSVSEPPRKLYNVYTTAEDIQYLPESALKDGLGMVKTLKSSIKKLELGSKLRRDVWLHKIER</sequence>
<evidence type="ECO:0000313" key="2">
    <source>
        <dbReference type="EMBL" id="OBZ71963.1"/>
    </source>
</evidence>
<feature type="compositionally biased region" description="Basic and acidic residues" evidence="1">
    <location>
        <begin position="111"/>
        <end position="120"/>
    </location>
</feature>
<dbReference type="OrthoDB" id="2537141at2759"/>
<proteinExistence type="predicted"/>
<protein>
    <submittedName>
        <fullName evidence="2">Uncharacterized protein</fullName>
    </submittedName>
</protein>
<dbReference type="EMBL" id="LUGG01000010">
    <property type="protein sequence ID" value="OBZ71963.1"/>
    <property type="molecule type" value="Genomic_DNA"/>
</dbReference>
<accession>A0A1C7M4P9</accession>
<dbReference type="Proteomes" id="UP000092993">
    <property type="component" value="Unassembled WGS sequence"/>
</dbReference>
<feature type="compositionally biased region" description="Basic and acidic residues" evidence="1">
    <location>
        <begin position="335"/>
        <end position="349"/>
    </location>
</feature>
<evidence type="ECO:0000256" key="1">
    <source>
        <dbReference type="SAM" id="MobiDB-lite"/>
    </source>
</evidence>
<dbReference type="AlphaFoldDB" id="A0A1C7M4P9"/>
<feature type="compositionally biased region" description="Low complexity" evidence="1">
    <location>
        <begin position="57"/>
        <end position="68"/>
    </location>
</feature>
<evidence type="ECO:0000313" key="3">
    <source>
        <dbReference type="Proteomes" id="UP000092993"/>
    </source>
</evidence>